<evidence type="ECO:0000313" key="7">
    <source>
        <dbReference type="EMBL" id="PTQ08146.1"/>
    </source>
</evidence>
<keyword evidence="7" id="KW-0966">Cell projection</keyword>
<name>A0A2T5FUF1_9SPHN</name>
<evidence type="ECO:0000256" key="5">
    <source>
        <dbReference type="RuleBase" id="RU362076"/>
    </source>
</evidence>
<reference evidence="7 8" key="1">
    <citation type="submission" date="2017-09" db="EMBL/GenBank/DDBJ databases">
        <title>Sphingomonas panjinensis sp.nov., isolated from oil-contaminated soil.</title>
        <authorList>
            <person name="Wang L."/>
            <person name="Chen L."/>
        </authorList>
    </citation>
    <scope>NUCLEOTIDE SEQUENCE [LARGE SCALE GENOMIC DNA]</scope>
    <source>
        <strain evidence="7 8">FW-11</strain>
    </source>
</reference>
<accession>A0A2T5FUF1</accession>
<dbReference type="Pfam" id="PF13860">
    <property type="entry name" value="FlgD_ig"/>
    <property type="match status" value="1"/>
</dbReference>
<keyword evidence="7" id="KW-0969">Cilium</keyword>
<comment type="similarity">
    <text evidence="1 5">Belongs to the FlgD family.</text>
</comment>
<evidence type="ECO:0000313" key="8">
    <source>
        <dbReference type="Proteomes" id="UP000244162"/>
    </source>
</evidence>
<keyword evidence="3 5" id="KW-1005">Bacterial flagellum biogenesis</keyword>
<evidence type="ECO:0000259" key="6">
    <source>
        <dbReference type="Pfam" id="PF13860"/>
    </source>
</evidence>
<organism evidence="7 8">
    <name type="scientific">Sphingomonas oleivorans</name>
    <dbReference type="NCBI Taxonomy" id="1735121"/>
    <lineage>
        <taxon>Bacteria</taxon>
        <taxon>Pseudomonadati</taxon>
        <taxon>Pseudomonadota</taxon>
        <taxon>Alphaproteobacteria</taxon>
        <taxon>Sphingomonadales</taxon>
        <taxon>Sphingomonadaceae</taxon>
        <taxon>Sphingomonas</taxon>
    </lineage>
</organism>
<evidence type="ECO:0000256" key="3">
    <source>
        <dbReference type="ARBA" id="ARBA00022795"/>
    </source>
</evidence>
<dbReference type="Gene3D" id="2.30.30.910">
    <property type="match status" value="1"/>
</dbReference>
<dbReference type="InterPro" id="IPR025965">
    <property type="entry name" value="FlgD/Vpr_Ig-like"/>
</dbReference>
<dbReference type="RefSeq" id="WP_107969303.1">
    <property type="nucleotide sequence ID" value="NZ_NWBU01000016.1"/>
</dbReference>
<dbReference type="AlphaFoldDB" id="A0A2T5FUF1"/>
<dbReference type="Pfam" id="PF03963">
    <property type="entry name" value="FlgD"/>
    <property type="match status" value="1"/>
</dbReference>
<dbReference type="InterPro" id="IPR005648">
    <property type="entry name" value="FlgD"/>
</dbReference>
<keyword evidence="7" id="KW-0282">Flagellum</keyword>
<gene>
    <name evidence="7" type="ORF">CLG96_15655</name>
</gene>
<comment type="caution">
    <text evidence="7">The sequence shown here is derived from an EMBL/GenBank/DDBJ whole genome shotgun (WGS) entry which is preliminary data.</text>
</comment>
<evidence type="ECO:0000256" key="2">
    <source>
        <dbReference type="ARBA" id="ARBA00016013"/>
    </source>
</evidence>
<proteinExistence type="inferred from homology"/>
<dbReference type="OrthoDB" id="9785233at2"/>
<dbReference type="Proteomes" id="UP000244162">
    <property type="component" value="Unassembled WGS sequence"/>
</dbReference>
<dbReference type="GO" id="GO:0044781">
    <property type="term" value="P:bacterial-type flagellum organization"/>
    <property type="evidence" value="ECO:0007669"/>
    <property type="project" value="UniProtKB-UniRule"/>
</dbReference>
<sequence>MTTISSGGSVIDGLNAGAKPSNSNTLDQNAFLKLMTTQLKTQDPFEPVDNSQMVAQMAQFSSVAGISEINASLKTMADDLAASRIGDAASWIGRAALIESDVAAPLSNGSYAGEIALPKDASAVTLSLVDENGSVHHTQSFGAQAAGPLAFHWDGKGTDGQPVGKPLRLIVTASAAEGGTMEVGTSTWAGIAGVQSPASGSTKLVTGLGLINPAEALRLS</sequence>
<dbReference type="Gene3D" id="2.60.40.4070">
    <property type="match status" value="1"/>
</dbReference>
<dbReference type="EMBL" id="NWBU01000016">
    <property type="protein sequence ID" value="PTQ08146.1"/>
    <property type="molecule type" value="Genomic_DNA"/>
</dbReference>
<evidence type="ECO:0000256" key="1">
    <source>
        <dbReference type="ARBA" id="ARBA00010577"/>
    </source>
</evidence>
<keyword evidence="8" id="KW-1185">Reference proteome</keyword>
<protein>
    <recommendedName>
        <fullName evidence="2 5">Basal-body rod modification protein FlgD</fullName>
    </recommendedName>
</protein>
<feature type="domain" description="FlgD/Vpr Ig-like" evidence="6">
    <location>
        <begin position="111"/>
        <end position="163"/>
    </location>
</feature>
<evidence type="ECO:0000256" key="4">
    <source>
        <dbReference type="ARBA" id="ARBA00024746"/>
    </source>
</evidence>
<comment type="function">
    <text evidence="4 5">Required for flagellar hook formation. May act as a scaffolding protein.</text>
</comment>